<proteinExistence type="predicted"/>
<evidence type="ECO:0000313" key="1">
    <source>
        <dbReference type="Proteomes" id="UP000887580"/>
    </source>
</evidence>
<sequence>MKDQKVALSAGYEHRGFNFTQLGPKYLLKISSTFTPAYDTTLCPFLMEWQPSVNLQEPTENVPEAVIPPNYVLCEDFCDSLKNETGVKF</sequence>
<protein>
    <submittedName>
        <fullName evidence="2">Uncharacterized protein</fullName>
    </submittedName>
</protein>
<reference evidence="2" key="1">
    <citation type="submission" date="2022-11" db="UniProtKB">
        <authorList>
            <consortium name="WormBaseParasite"/>
        </authorList>
    </citation>
    <scope>IDENTIFICATION</scope>
</reference>
<evidence type="ECO:0000313" key="2">
    <source>
        <dbReference type="WBParaSite" id="PS1159_v2.g5435.t1"/>
    </source>
</evidence>
<name>A0AC35GHI8_9BILA</name>
<accession>A0AC35GHI8</accession>
<organism evidence="1 2">
    <name type="scientific">Panagrolaimus sp. PS1159</name>
    <dbReference type="NCBI Taxonomy" id="55785"/>
    <lineage>
        <taxon>Eukaryota</taxon>
        <taxon>Metazoa</taxon>
        <taxon>Ecdysozoa</taxon>
        <taxon>Nematoda</taxon>
        <taxon>Chromadorea</taxon>
        <taxon>Rhabditida</taxon>
        <taxon>Tylenchina</taxon>
        <taxon>Panagrolaimomorpha</taxon>
        <taxon>Panagrolaimoidea</taxon>
        <taxon>Panagrolaimidae</taxon>
        <taxon>Panagrolaimus</taxon>
    </lineage>
</organism>
<dbReference type="Proteomes" id="UP000887580">
    <property type="component" value="Unplaced"/>
</dbReference>
<dbReference type="WBParaSite" id="PS1159_v2.g5435.t1">
    <property type="protein sequence ID" value="PS1159_v2.g5435.t1"/>
    <property type="gene ID" value="PS1159_v2.g5435"/>
</dbReference>